<sequence length="92" mass="10667">FNTEDNNRKNKDSNQDKDSNKDKDSDQNKDNDNSKVLLYNLNKVYKITLKLFEGAKGSNELVKFVFEIKLDEDLINTVILTQQDLVNTNNLK</sequence>
<gene>
    <name evidence="2" type="ORF">RFULGI_LOCUS14755</name>
</gene>
<dbReference type="AlphaFoldDB" id="A0A9N9J5L7"/>
<evidence type="ECO:0000313" key="3">
    <source>
        <dbReference type="Proteomes" id="UP000789396"/>
    </source>
</evidence>
<protein>
    <submittedName>
        <fullName evidence="2">8996_t:CDS:1</fullName>
    </submittedName>
</protein>
<feature type="non-terminal residue" evidence="2">
    <location>
        <position position="1"/>
    </location>
</feature>
<feature type="region of interest" description="Disordered" evidence="1">
    <location>
        <begin position="1"/>
        <end position="33"/>
    </location>
</feature>
<dbReference type="OrthoDB" id="10521917at2759"/>
<dbReference type="Proteomes" id="UP000789396">
    <property type="component" value="Unassembled WGS sequence"/>
</dbReference>
<dbReference type="EMBL" id="CAJVPZ010044026">
    <property type="protein sequence ID" value="CAG8766797.1"/>
    <property type="molecule type" value="Genomic_DNA"/>
</dbReference>
<accession>A0A9N9J5L7</accession>
<keyword evidence="3" id="KW-1185">Reference proteome</keyword>
<name>A0A9N9J5L7_9GLOM</name>
<reference evidence="2" key="1">
    <citation type="submission" date="2021-06" db="EMBL/GenBank/DDBJ databases">
        <authorList>
            <person name="Kallberg Y."/>
            <person name="Tangrot J."/>
            <person name="Rosling A."/>
        </authorList>
    </citation>
    <scope>NUCLEOTIDE SEQUENCE</scope>
    <source>
        <strain evidence="2">IN212</strain>
    </source>
</reference>
<organism evidence="2 3">
    <name type="scientific">Racocetra fulgida</name>
    <dbReference type="NCBI Taxonomy" id="60492"/>
    <lineage>
        <taxon>Eukaryota</taxon>
        <taxon>Fungi</taxon>
        <taxon>Fungi incertae sedis</taxon>
        <taxon>Mucoromycota</taxon>
        <taxon>Glomeromycotina</taxon>
        <taxon>Glomeromycetes</taxon>
        <taxon>Diversisporales</taxon>
        <taxon>Gigasporaceae</taxon>
        <taxon>Racocetra</taxon>
    </lineage>
</organism>
<evidence type="ECO:0000313" key="2">
    <source>
        <dbReference type="EMBL" id="CAG8766797.1"/>
    </source>
</evidence>
<evidence type="ECO:0000256" key="1">
    <source>
        <dbReference type="SAM" id="MobiDB-lite"/>
    </source>
</evidence>
<proteinExistence type="predicted"/>
<comment type="caution">
    <text evidence="2">The sequence shown here is derived from an EMBL/GenBank/DDBJ whole genome shotgun (WGS) entry which is preliminary data.</text>
</comment>